<evidence type="ECO:0000256" key="1">
    <source>
        <dbReference type="SAM" id="Coils"/>
    </source>
</evidence>
<evidence type="ECO:0000313" key="3">
    <source>
        <dbReference type="EMBL" id="CAK0818275.1"/>
    </source>
</evidence>
<keyword evidence="1" id="KW-0175">Coiled coil</keyword>
<sequence>MAADGVKFDITIFMVDHHLFDEIARGSVRITKVAEMSLYILGHRDSAGPMPRAGMTGLARKVTERIAAARVDSHNLRMTDSTVDVDLLPGILSATIGHHIGETDIDDVYARVRDDLAAAAVPKRRKLSAAPDPRALLAAAVQGASPEPSAVVPAGGPPPVGGALAPRAQPRPTAAVSAEDLILAIQRREEEIGAARKELERAKEAARYYKARAADLKERLDNSQSELALARAMSSFRPGRKVVEFGGYSLALRRNRARASALATAEMVLGCDGEGQGGRAPVTMREYRLAAAKVVRAKGFYKACLHDLPRALDVHLLRGDATNSEAVQKAKVHVSIVHSSVGNISEIMDAIGQGTVSPDGVAPFVDTLSTTGGLLEAHRNTGEETCQHCERLREHPLPDVEGGRCTVYCFGVDAGPDNVGMLTSIRRDLAGADSAMYQAVFCLLHQSHLIVKDLLARLEEWQRGPLGEDRPYWGTVATLANVWRSRGMPAKVHEAALVECPDPAIANKLFKKLPSRPLRGRWGSIAAVVGRIAGAARYIGSVFQRALGPIADGEGRAPRRKGAGADEDQAFQEQQKNYRQTALVCAASNLWAAAVMISEAAKLPPSAYLGATLLSDLVAKKAGSVYAELGALLGDGADGSGDPWGRVWELLPEDQKSRARLLIVSLALRAIGGWQMRVLEKVGSFPFCLLRILERPQVASSEAAVAERKAIAHRLLHAPRGELSAVTGDLALAVRKMFSVDWSDMQLTGECSGRLYSWLLIVRPRLPHDTQDVEGMNSVLQGMCDVAPNIHIPLASDRMRIKLGAPISAETCVDMHRAILGCLASQKHVERFVDFPAIRDDVGVSGSAGGAAGARPMPAPLPPRPHVRDGLVQACRHAGSMASLMPAFASMAFALAPPGAGDRPAFLMCWKYYRRASIAWGILSPLSGGLSLLRMGDPVRIAKLADALVGQVPDGGAPMTIWRGRLNWLTLRLAEHGEEEAIAVGPAKLAQPKLKGGGAEAEGDGELDYLEELLGELIEAGEDYHGSGYEEKLAEHPEDQELEPDGEMPDDEGPADDIGGPDNAEPDGDRAPSTPRLAQAPLAVRVSVNDSRGRLSDAVARARDAAGKPLMKGAVSLAIKPDGHPVLIIWAQPEVQMGRPMRIDEWGRIIALAAWLQPEADFRDAAVVVADTGMAQTKAPRKLRAHAEPWVLLLRLQAHTRLHQGPLVPPPKEKCAVCAAEVEADPRAVLPDELALYYRCQSCLLLWHDCCARRCDGPNDFDNFVCPVCA</sequence>
<organism evidence="3 4">
    <name type="scientific">Prorocentrum cordatum</name>
    <dbReference type="NCBI Taxonomy" id="2364126"/>
    <lineage>
        <taxon>Eukaryota</taxon>
        <taxon>Sar</taxon>
        <taxon>Alveolata</taxon>
        <taxon>Dinophyceae</taxon>
        <taxon>Prorocentrales</taxon>
        <taxon>Prorocentraceae</taxon>
        <taxon>Prorocentrum</taxon>
    </lineage>
</organism>
<feature type="compositionally biased region" description="Acidic residues" evidence="2">
    <location>
        <begin position="1040"/>
        <end position="1055"/>
    </location>
</feature>
<evidence type="ECO:0000256" key="2">
    <source>
        <dbReference type="SAM" id="MobiDB-lite"/>
    </source>
</evidence>
<evidence type="ECO:0000313" key="4">
    <source>
        <dbReference type="Proteomes" id="UP001189429"/>
    </source>
</evidence>
<name>A0ABN9RGU0_9DINO</name>
<feature type="coiled-coil region" evidence="1">
    <location>
        <begin position="178"/>
        <end position="233"/>
    </location>
</feature>
<keyword evidence="4" id="KW-1185">Reference proteome</keyword>
<proteinExistence type="predicted"/>
<dbReference type="EMBL" id="CAUYUJ010006681">
    <property type="protein sequence ID" value="CAK0818275.1"/>
    <property type="molecule type" value="Genomic_DNA"/>
</dbReference>
<dbReference type="Proteomes" id="UP001189429">
    <property type="component" value="Unassembled WGS sequence"/>
</dbReference>
<accession>A0ABN9RGU0</accession>
<comment type="caution">
    <text evidence="3">The sequence shown here is derived from an EMBL/GenBank/DDBJ whole genome shotgun (WGS) entry which is preliminary data.</text>
</comment>
<protein>
    <submittedName>
        <fullName evidence="3">Uncharacterized protein</fullName>
    </submittedName>
</protein>
<feature type="region of interest" description="Disordered" evidence="2">
    <location>
        <begin position="1036"/>
        <end position="1078"/>
    </location>
</feature>
<reference evidence="3" key="1">
    <citation type="submission" date="2023-10" db="EMBL/GenBank/DDBJ databases">
        <authorList>
            <person name="Chen Y."/>
            <person name="Shah S."/>
            <person name="Dougan E. K."/>
            <person name="Thang M."/>
            <person name="Chan C."/>
        </authorList>
    </citation>
    <scope>NUCLEOTIDE SEQUENCE [LARGE SCALE GENOMIC DNA]</scope>
</reference>
<gene>
    <name evidence="3" type="ORF">PCOR1329_LOCUS20616</name>
</gene>